<keyword evidence="2" id="KW-1185">Reference proteome</keyword>
<evidence type="ECO:0008006" key="3">
    <source>
        <dbReference type="Google" id="ProtNLM"/>
    </source>
</evidence>
<evidence type="ECO:0000313" key="2">
    <source>
        <dbReference type="Proteomes" id="UP000589520"/>
    </source>
</evidence>
<organism evidence="1 2">
    <name type="scientific">Granulicella arctica</name>
    <dbReference type="NCBI Taxonomy" id="940613"/>
    <lineage>
        <taxon>Bacteria</taxon>
        <taxon>Pseudomonadati</taxon>
        <taxon>Acidobacteriota</taxon>
        <taxon>Terriglobia</taxon>
        <taxon>Terriglobales</taxon>
        <taxon>Acidobacteriaceae</taxon>
        <taxon>Granulicella</taxon>
    </lineage>
</organism>
<sequence>MPEADRLCTSLGFERIERYSTNPVDDALFFRRDLT</sequence>
<comment type="caution">
    <text evidence="1">The sequence shown here is derived from an EMBL/GenBank/DDBJ whole genome shotgun (WGS) entry which is preliminary data.</text>
</comment>
<dbReference type="EMBL" id="JACCCW010000002">
    <property type="protein sequence ID" value="NYF81368.1"/>
    <property type="molecule type" value="Genomic_DNA"/>
</dbReference>
<name>A0A7Y9PK19_9BACT</name>
<dbReference type="Proteomes" id="UP000589520">
    <property type="component" value="Unassembled WGS sequence"/>
</dbReference>
<evidence type="ECO:0000313" key="1">
    <source>
        <dbReference type="EMBL" id="NYF81368.1"/>
    </source>
</evidence>
<accession>A0A7Y9PK19</accession>
<proteinExistence type="predicted"/>
<protein>
    <recommendedName>
        <fullName evidence="3">Acetyltransferase</fullName>
    </recommendedName>
</protein>
<dbReference type="AlphaFoldDB" id="A0A7Y9PK19"/>
<gene>
    <name evidence="1" type="ORF">HDF17_003688</name>
</gene>
<reference evidence="1 2" key="1">
    <citation type="submission" date="2020-07" db="EMBL/GenBank/DDBJ databases">
        <title>Genomic Encyclopedia of Type Strains, Phase IV (KMG-V): Genome sequencing to study the core and pangenomes of soil and plant-associated prokaryotes.</title>
        <authorList>
            <person name="Whitman W."/>
        </authorList>
    </citation>
    <scope>NUCLEOTIDE SEQUENCE [LARGE SCALE GENOMIC DNA]</scope>
    <source>
        <strain evidence="1 2">X4EP2</strain>
    </source>
</reference>